<feature type="coiled-coil region" evidence="2">
    <location>
        <begin position="165"/>
        <end position="269"/>
    </location>
</feature>
<feature type="region of interest" description="Disordered" evidence="3">
    <location>
        <begin position="1"/>
        <end position="31"/>
    </location>
</feature>
<evidence type="ECO:0000256" key="1">
    <source>
        <dbReference type="ARBA" id="ARBA00023054"/>
    </source>
</evidence>
<keyword evidence="1 2" id="KW-0175">Coiled coil</keyword>
<protein>
    <submittedName>
        <fullName evidence="4">Uncharacterized protein</fullName>
    </submittedName>
</protein>
<dbReference type="OrthoDB" id="303495at2759"/>
<sequence>MSDFQNRQYFTSTSSRQYTSGTKDNVRSTTQEKVEQIINRETPKVQTRTVEVEQRSAQQYPRMQSQQILRTQTQGFVGGQSYVSNMAAIPQIGYQGNYQVQQNCVAAQQLCMNVIVVSKEEIEAPWRLECEYLQSLIAELEKRKEVQVVEKIVEKEKIVTDNSKVQLLESQLRQLRLENDQLTVQLQSMRGEIQLRSSQADDLETKEREFFNMRIQFEQQIRDYEDKIRRLQQENTNLRMENEDLIQKIRNLEVKVAMLSSEIERLSYTIKVKEGDLDDWKFRYADLESQGSTVFQEKVTYLSSEVEVWKQKFIKVNHDYNECQEQLTMCQAELEALRKAQKKEVVVTSSKVVSRTGGTTTTSSIGQTRSSRTYEQFQP</sequence>
<evidence type="ECO:0000313" key="4">
    <source>
        <dbReference type="EMBL" id="CAD8075322.1"/>
    </source>
</evidence>
<dbReference type="PANTHER" id="PTHR45721">
    <property type="entry name" value="LAMIN DM0-RELATED"/>
    <property type="match status" value="1"/>
</dbReference>
<feature type="region of interest" description="Disordered" evidence="3">
    <location>
        <begin position="355"/>
        <end position="379"/>
    </location>
</feature>
<organism evidence="4 5">
    <name type="scientific">Paramecium sonneborni</name>
    <dbReference type="NCBI Taxonomy" id="65129"/>
    <lineage>
        <taxon>Eukaryota</taxon>
        <taxon>Sar</taxon>
        <taxon>Alveolata</taxon>
        <taxon>Ciliophora</taxon>
        <taxon>Intramacronucleata</taxon>
        <taxon>Oligohymenophorea</taxon>
        <taxon>Peniculida</taxon>
        <taxon>Parameciidae</taxon>
        <taxon>Paramecium</taxon>
    </lineage>
</organism>
<dbReference type="PANTHER" id="PTHR45721:SF11">
    <property type="entry name" value="LAMIN DM0-RELATED"/>
    <property type="match status" value="1"/>
</dbReference>
<accession>A0A8S1M961</accession>
<gene>
    <name evidence="4" type="ORF">PSON_ATCC_30995.1.T0330169</name>
</gene>
<reference evidence="4" key="1">
    <citation type="submission" date="2021-01" db="EMBL/GenBank/DDBJ databases">
        <authorList>
            <consortium name="Genoscope - CEA"/>
            <person name="William W."/>
        </authorList>
    </citation>
    <scope>NUCLEOTIDE SEQUENCE</scope>
</reference>
<name>A0A8S1M961_9CILI</name>
<dbReference type="EMBL" id="CAJJDN010000033">
    <property type="protein sequence ID" value="CAD8075322.1"/>
    <property type="molecule type" value="Genomic_DNA"/>
</dbReference>
<evidence type="ECO:0000256" key="2">
    <source>
        <dbReference type="SAM" id="Coils"/>
    </source>
</evidence>
<dbReference type="AlphaFoldDB" id="A0A8S1M961"/>
<dbReference type="Proteomes" id="UP000692954">
    <property type="component" value="Unassembled WGS sequence"/>
</dbReference>
<feature type="compositionally biased region" description="Low complexity" evidence="3">
    <location>
        <begin position="355"/>
        <end position="373"/>
    </location>
</feature>
<feature type="compositionally biased region" description="Polar residues" evidence="3">
    <location>
        <begin position="1"/>
        <end position="23"/>
    </location>
</feature>
<proteinExistence type="predicted"/>
<keyword evidence="5" id="KW-1185">Reference proteome</keyword>
<evidence type="ECO:0000256" key="3">
    <source>
        <dbReference type="SAM" id="MobiDB-lite"/>
    </source>
</evidence>
<comment type="caution">
    <text evidence="4">The sequence shown here is derived from an EMBL/GenBank/DDBJ whole genome shotgun (WGS) entry which is preliminary data.</text>
</comment>
<evidence type="ECO:0000313" key="5">
    <source>
        <dbReference type="Proteomes" id="UP000692954"/>
    </source>
</evidence>